<evidence type="ECO:0000256" key="1">
    <source>
        <dbReference type="ARBA" id="ARBA00023125"/>
    </source>
</evidence>
<dbReference type="RefSeq" id="WP_129331990.1">
    <property type="nucleotide sequence ID" value="NZ_SDVB01000216.1"/>
</dbReference>
<dbReference type="GO" id="GO:0000976">
    <property type="term" value="F:transcription cis-regulatory region binding"/>
    <property type="evidence" value="ECO:0007669"/>
    <property type="project" value="TreeGrafter"/>
</dbReference>
<keyword evidence="1 2" id="KW-0238">DNA-binding</keyword>
<evidence type="ECO:0000259" key="3">
    <source>
        <dbReference type="PROSITE" id="PS50977"/>
    </source>
</evidence>
<dbReference type="InterPro" id="IPR036271">
    <property type="entry name" value="Tet_transcr_reg_TetR-rel_C_sf"/>
</dbReference>
<sequence length="233" mass="25194">MNETKPSPRDKRPERGDATRDRLLAAAIDVFGRYGFDATTTRALADAAEVNLQAIGYHFGGKEGLYLAAADHIAQSVASHVGTVRDRLEERIAQAAGADGGLSTADAEAMLGDILAALAGLFTSRQSEAWVRFMVREQMAPTEAFERVYTNAMKPILEVVGRLVGHLLDEEPASEHVRLRALSLVGGLLVLRVAQGAVEAHLGWKTFGTRETDAVQHLARELAASVVRERARP</sequence>
<dbReference type="PANTHER" id="PTHR30055">
    <property type="entry name" value="HTH-TYPE TRANSCRIPTIONAL REGULATOR RUTR"/>
    <property type="match status" value="1"/>
</dbReference>
<accession>A0A4Q2T9R2</accession>
<organism evidence="4 5">
    <name type="scientific">Ciceribacter ferrooxidans</name>
    <dbReference type="NCBI Taxonomy" id="2509717"/>
    <lineage>
        <taxon>Bacteria</taxon>
        <taxon>Pseudomonadati</taxon>
        <taxon>Pseudomonadota</taxon>
        <taxon>Alphaproteobacteria</taxon>
        <taxon>Hyphomicrobiales</taxon>
        <taxon>Rhizobiaceae</taxon>
        <taxon>Ciceribacter</taxon>
    </lineage>
</organism>
<dbReference type="Gene3D" id="1.10.10.60">
    <property type="entry name" value="Homeodomain-like"/>
    <property type="match status" value="1"/>
</dbReference>
<dbReference type="Pfam" id="PF00440">
    <property type="entry name" value="TetR_N"/>
    <property type="match status" value="1"/>
</dbReference>
<dbReference type="Pfam" id="PF09209">
    <property type="entry name" value="CecR_C"/>
    <property type="match status" value="1"/>
</dbReference>
<name>A0A4Q2T9R2_9HYPH</name>
<evidence type="ECO:0000256" key="2">
    <source>
        <dbReference type="PROSITE-ProRule" id="PRU00335"/>
    </source>
</evidence>
<evidence type="ECO:0000313" key="4">
    <source>
        <dbReference type="EMBL" id="RYC13970.1"/>
    </source>
</evidence>
<reference evidence="4 5" key="1">
    <citation type="submission" date="2019-01" db="EMBL/GenBank/DDBJ databases">
        <authorList>
            <person name="Deng T."/>
        </authorList>
    </citation>
    <scope>NUCLEOTIDE SEQUENCE [LARGE SCALE GENOMIC DNA]</scope>
    <source>
        <strain evidence="4 5">F8825</strain>
    </source>
</reference>
<comment type="caution">
    <text evidence="4">The sequence shown here is derived from an EMBL/GenBank/DDBJ whole genome shotgun (WGS) entry which is preliminary data.</text>
</comment>
<dbReference type="InterPro" id="IPR015292">
    <property type="entry name" value="Tscrpt_reg_YbiH_C"/>
</dbReference>
<feature type="domain" description="HTH tetR-type" evidence="3">
    <location>
        <begin position="17"/>
        <end position="77"/>
    </location>
</feature>
<dbReference type="GO" id="GO:0003700">
    <property type="term" value="F:DNA-binding transcription factor activity"/>
    <property type="evidence" value="ECO:0007669"/>
    <property type="project" value="TreeGrafter"/>
</dbReference>
<protein>
    <submittedName>
        <fullName evidence="4">DUF1956 domain-containing protein</fullName>
    </submittedName>
</protein>
<dbReference type="Gene3D" id="1.10.357.10">
    <property type="entry name" value="Tetracycline Repressor, domain 2"/>
    <property type="match status" value="1"/>
</dbReference>
<dbReference type="SUPFAM" id="SSF46689">
    <property type="entry name" value="Homeodomain-like"/>
    <property type="match status" value="1"/>
</dbReference>
<dbReference type="AlphaFoldDB" id="A0A4Q2T9R2"/>
<evidence type="ECO:0000313" key="5">
    <source>
        <dbReference type="Proteomes" id="UP000291088"/>
    </source>
</evidence>
<dbReference type="InterPro" id="IPR001647">
    <property type="entry name" value="HTH_TetR"/>
</dbReference>
<feature type="DNA-binding region" description="H-T-H motif" evidence="2">
    <location>
        <begin position="40"/>
        <end position="59"/>
    </location>
</feature>
<dbReference type="SUPFAM" id="SSF48498">
    <property type="entry name" value="Tetracyclin repressor-like, C-terminal domain"/>
    <property type="match status" value="1"/>
</dbReference>
<dbReference type="InterPro" id="IPR009057">
    <property type="entry name" value="Homeodomain-like_sf"/>
</dbReference>
<dbReference type="Proteomes" id="UP000291088">
    <property type="component" value="Unassembled WGS sequence"/>
</dbReference>
<dbReference type="EMBL" id="SDVB01000216">
    <property type="protein sequence ID" value="RYC13970.1"/>
    <property type="molecule type" value="Genomic_DNA"/>
</dbReference>
<proteinExistence type="predicted"/>
<dbReference type="PANTHER" id="PTHR30055:SF235">
    <property type="entry name" value="TRANSCRIPTIONAL REGULATORY PROTEIN"/>
    <property type="match status" value="1"/>
</dbReference>
<dbReference type="InterPro" id="IPR050109">
    <property type="entry name" value="HTH-type_TetR-like_transc_reg"/>
</dbReference>
<gene>
    <name evidence="4" type="ORF">EUU22_10610</name>
</gene>
<dbReference type="PROSITE" id="PS50977">
    <property type="entry name" value="HTH_TETR_2"/>
    <property type="match status" value="1"/>
</dbReference>
<keyword evidence="5" id="KW-1185">Reference proteome</keyword>
<dbReference type="OrthoDB" id="2356263at2"/>